<evidence type="ECO:0000313" key="2">
    <source>
        <dbReference type="EMBL" id="PWD49529.1"/>
    </source>
</evidence>
<evidence type="ECO:0000256" key="1">
    <source>
        <dbReference type="SAM" id="SignalP"/>
    </source>
</evidence>
<organism evidence="2 3">
    <name type="scientific">Serinibacter arcticus</name>
    <dbReference type="NCBI Taxonomy" id="1655435"/>
    <lineage>
        <taxon>Bacteria</taxon>
        <taxon>Bacillati</taxon>
        <taxon>Actinomycetota</taxon>
        <taxon>Actinomycetes</taxon>
        <taxon>Micrococcales</taxon>
        <taxon>Beutenbergiaceae</taxon>
        <taxon>Serinibacter</taxon>
    </lineage>
</organism>
<accession>A0A2U1ZRB0</accession>
<dbReference type="RefSeq" id="WP_109227912.1">
    <property type="nucleotide sequence ID" value="NZ_PYHR01000002.1"/>
</dbReference>
<gene>
    <name evidence="2" type="ORF">C8046_01130</name>
</gene>
<name>A0A2U1ZRB0_9MICO</name>
<evidence type="ECO:0008006" key="4">
    <source>
        <dbReference type="Google" id="ProtNLM"/>
    </source>
</evidence>
<protein>
    <recommendedName>
        <fullName evidence="4">DUF732 domain-containing protein</fullName>
    </recommendedName>
</protein>
<dbReference type="Proteomes" id="UP000245166">
    <property type="component" value="Unassembled WGS sequence"/>
</dbReference>
<reference evidence="2 3" key="1">
    <citation type="submission" date="2018-03" db="EMBL/GenBank/DDBJ databases">
        <title>Genome assembly of novel Miniimonas species PCH200.</title>
        <authorList>
            <person name="Thakur V."/>
            <person name="Kumar V."/>
            <person name="Singh D."/>
        </authorList>
    </citation>
    <scope>NUCLEOTIDE SEQUENCE [LARGE SCALE GENOMIC DNA]</scope>
    <source>
        <strain evidence="2 3">PCH200</strain>
    </source>
</reference>
<dbReference type="OrthoDB" id="5150050at2"/>
<dbReference type="PROSITE" id="PS51257">
    <property type="entry name" value="PROKAR_LIPOPROTEIN"/>
    <property type="match status" value="1"/>
</dbReference>
<dbReference type="AlphaFoldDB" id="A0A2U1ZRB0"/>
<feature type="chain" id="PRO_5038655078" description="DUF732 domain-containing protein" evidence="1">
    <location>
        <begin position="21"/>
        <end position="108"/>
    </location>
</feature>
<comment type="caution">
    <text evidence="2">The sequence shown here is derived from an EMBL/GenBank/DDBJ whole genome shotgun (WGS) entry which is preliminary data.</text>
</comment>
<keyword evidence="3" id="KW-1185">Reference proteome</keyword>
<evidence type="ECO:0000313" key="3">
    <source>
        <dbReference type="Proteomes" id="UP000245166"/>
    </source>
</evidence>
<dbReference type="EMBL" id="PYHR01000002">
    <property type="protein sequence ID" value="PWD49529.1"/>
    <property type="molecule type" value="Genomic_DNA"/>
</dbReference>
<keyword evidence="1" id="KW-0732">Signal</keyword>
<proteinExistence type="predicted"/>
<sequence>MSKRNIFLVLPMAAALALSACGGGSGGAERPSADEIADVFTSGAEELGGVALPEEQATCIAEALEASDVSDETLRAMVDLDEDYSPSDEETTLFTDTITSAATECVTG</sequence>
<feature type="signal peptide" evidence="1">
    <location>
        <begin position="1"/>
        <end position="20"/>
    </location>
</feature>